<evidence type="ECO:0000256" key="1">
    <source>
        <dbReference type="SAM" id="SignalP"/>
    </source>
</evidence>
<evidence type="ECO:0000259" key="2">
    <source>
        <dbReference type="Pfam" id="PF04945"/>
    </source>
</evidence>
<reference evidence="3 4" key="1">
    <citation type="submission" date="2019-04" db="EMBL/GenBank/DDBJ databases">
        <title>Pedobacter sp. AR-2-6 sp. nov., isolated from Arctic soil.</title>
        <authorList>
            <person name="Dahal R.H."/>
            <person name="Kim D.-U."/>
        </authorList>
    </citation>
    <scope>NUCLEOTIDE SEQUENCE [LARGE SCALE GENOMIC DNA]</scope>
    <source>
        <strain evidence="3 4">AR-2-6</strain>
    </source>
</reference>
<dbReference type="NCBIfam" id="NF041384">
    <property type="entry name" value="YHS_seleno_dom"/>
    <property type="match status" value="1"/>
</dbReference>
<dbReference type="OrthoDB" id="344729at2"/>
<evidence type="ECO:0000313" key="4">
    <source>
        <dbReference type="Proteomes" id="UP000310477"/>
    </source>
</evidence>
<dbReference type="AlphaFoldDB" id="A0A4U1C7A7"/>
<dbReference type="Proteomes" id="UP000310477">
    <property type="component" value="Unassembled WGS sequence"/>
</dbReference>
<feature type="domain" description="YHS" evidence="2">
    <location>
        <begin position="43"/>
        <end position="87"/>
    </location>
</feature>
<dbReference type="InterPro" id="IPR007029">
    <property type="entry name" value="YHS_dom"/>
</dbReference>
<organism evidence="3 4">
    <name type="scientific">Pedobacter cryotolerans</name>
    <dbReference type="NCBI Taxonomy" id="2571270"/>
    <lineage>
        <taxon>Bacteria</taxon>
        <taxon>Pseudomonadati</taxon>
        <taxon>Bacteroidota</taxon>
        <taxon>Sphingobacteriia</taxon>
        <taxon>Sphingobacteriales</taxon>
        <taxon>Sphingobacteriaceae</taxon>
        <taxon>Pedobacter</taxon>
    </lineage>
</organism>
<name>A0A4U1C7A7_9SPHI</name>
<sequence>MKTIIAITMLLFSVNSAFAQTAKRVKHFNVEKSTLAIDGYDPVSYFTSNKAVKGKSNIVAVYDGITYRFASEQNRAAFKANPAKYEPQFGGWCAYAMGDNGEKVSINPETFKIVNGKLYLFYNKFFNNTLKDWNENENELKQKAEKNWTKFN</sequence>
<gene>
    <name evidence="3" type="ORF">FA045_07045</name>
</gene>
<keyword evidence="1" id="KW-0732">Signal</keyword>
<accession>A0A4U1C7A7</accession>
<evidence type="ECO:0000313" key="3">
    <source>
        <dbReference type="EMBL" id="TKC01996.1"/>
    </source>
</evidence>
<protein>
    <submittedName>
        <fullName evidence="3">YHS domain-containing protein</fullName>
    </submittedName>
</protein>
<keyword evidence="4" id="KW-1185">Reference proteome</keyword>
<comment type="caution">
    <text evidence="3">The sequence shown here is derived from an EMBL/GenBank/DDBJ whole genome shotgun (WGS) entry which is preliminary data.</text>
</comment>
<feature type="signal peptide" evidence="1">
    <location>
        <begin position="1"/>
        <end position="19"/>
    </location>
</feature>
<dbReference type="EMBL" id="SWBO01000003">
    <property type="protein sequence ID" value="TKC01996.1"/>
    <property type="molecule type" value="Genomic_DNA"/>
</dbReference>
<feature type="chain" id="PRO_5020682178" evidence="1">
    <location>
        <begin position="20"/>
        <end position="152"/>
    </location>
</feature>
<proteinExistence type="predicted"/>
<dbReference type="Pfam" id="PF04945">
    <property type="entry name" value="YHS"/>
    <property type="match status" value="1"/>
</dbReference>
<dbReference type="RefSeq" id="WP_136875907.1">
    <property type="nucleotide sequence ID" value="NZ_SWBO01000003.1"/>
</dbReference>